<keyword evidence="4 6" id="KW-1133">Transmembrane helix</keyword>
<evidence type="ECO:0000313" key="8">
    <source>
        <dbReference type="EMBL" id="SEL21632.1"/>
    </source>
</evidence>
<dbReference type="GO" id="GO:0005886">
    <property type="term" value="C:plasma membrane"/>
    <property type="evidence" value="ECO:0007669"/>
    <property type="project" value="UniProtKB-SubCell"/>
</dbReference>
<feature type="transmembrane region" description="Helical" evidence="6">
    <location>
        <begin position="152"/>
        <end position="173"/>
    </location>
</feature>
<dbReference type="AlphaFoldDB" id="A0A1H7NDJ1"/>
<dbReference type="GO" id="GO:0009246">
    <property type="term" value="P:enterobacterial common antigen biosynthetic process"/>
    <property type="evidence" value="ECO:0007669"/>
    <property type="project" value="TreeGrafter"/>
</dbReference>
<feature type="transmembrane region" description="Helical" evidence="6">
    <location>
        <begin position="207"/>
        <end position="223"/>
    </location>
</feature>
<name>A0A1H7NDJ1_9EURY</name>
<organism evidence="8 9">
    <name type="scientific">Methanobrevibacter gottschalkii</name>
    <dbReference type="NCBI Taxonomy" id="190974"/>
    <lineage>
        <taxon>Archaea</taxon>
        <taxon>Methanobacteriati</taxon>
        <taxon>Methanobacteriota</taxon>
        <taxon>Methanomada group</taxon>
        <taxon>Methanobacteria</taxon>
        <taxon>Methanobacteriales</taxon>
        <taxon>Methanobacteriaceae</taxon>
        <taxon>Methanobrevibacter</taxon>
    </lineage>
</organism>
<protein>
    <submittedName>
        <fullName evidence="8">Surface polysaccharide O-acyltransferase, integral membrane enzyme</fullName>
    </submittedName>
</protein>
<evidence type="ECO:0000256" key="4">
    <source>
        <dbReference type="ARBA" id="ARBA00022989"/>
    </source>
</evidence>
<dbReference type="PANTHER" id="PTHR40074">
    <property type="entry name" value="O-ACETYLTRANSFERASE WECH"/>
    <property type="match status" value="1"/>
</dbReference>
<keyword evidence="5 6" id="KW-0472">Membrane</keyword>
<feature type="transmembrane region" description="Helical" evidence="6">
    <location>
        <begin position="12"/>
        <end position="31"/>
    </location>
</feature>
<keyword evidence="3 6" id="KW-0812">Transmembrane</keyword>
<reference evidence="8 9" key="1">
    <citation type="submission" date="2016-10" db="EMBL/GenBank/DDBJ databases">
        <authorList>
            <person name="de Groot N.N."/>
        </authorList>
    </citation>
    <scope>NUCLEOTIDE SEQUENCE [LARGE SCALE GENOMIC DNA]</scope>
    <source>
        <strain evidence="8 9">DSM 11978</strain>
    </source>
</reference>
<keyword evidence="2" id="KW-1003">Cell membrane</keyword>
<proteinExistence type="predicted"/>
<feature type="transmembrane region" description="Helical" evidence="6">
    <location>
        <begin position="51"/>
        <end position="72"/>
    </location>
</feature>
<dbReference type="Proteomes" id="UP000199506">
    <property type="component" value="Unassembled WGS sequence"/>
</dbReference>
<feature type="transmembrane region" description="Helical" evidence="6">
    <location>
        <begin position="283"/>
        <end position="302"/>
    </location>
</feature>
<dbReference type="OrthoDB" id="77584at2157"/>
<feature type="transmembrane region" description="Helical" evidence="6">
    <location>
        <begin position="179"/>
        <end position="195"/>
    </location>
</feature>
<dbReference type="STRING" id="190974.SAMN05216439_0177"/>
<evidence type="ECO:0000256" key="3">
    <source>
        <dbReference type="ARBA" id="ARBA00022692"/>
    </source>
</evidence>
<evidence type="ECO:0000259" key="7">
    <source>
        <dbReference type="Pfam" id="PF01757"/>
    </source>
</evidence>
<evidence type="ECO:0000256" key="5">
    <source>
        <dbReference type="ARBA" id="ARBA00023136"/>
    </source>
</evidence>
<keyword evidence="8" id="KW-0012">Acyltransferase</keyword>
<feature type="transmembrane region" description="Helical" evidence="6">
    <location>
        <begin position="84"/>
        <end position="106"/>
    </location>
</feature>
<gene>
    <name evidence="8" type="ORF">SAMN05216439_0177</name>
</gene>
<keyword evidence="8" id="KW-0808">Transferase</keyword>
<accession>A0A1H7NDJ1</accession>
<sequence length="356" mass="41992">MYKVVNGRKRIFYLDFIRALAIILVVSAHVTRAFFQNSPAGSFNMYFVSPFIDFGVLGVPLFLMISGALLLNKDYELGDFLKRRYSRVLVPFLFWAMIFPISKILFEGQVATVANFIKMYFDSNFWFVWMILGVYLFIPIINSFIKEYDMKGVEYFLLIWGGVMFLNTIGQYPFHQLELSYFAGYLGYFVLGYYLANKKFRLSDSKLLVISLLIFLTFTFINIDYTITMCILKNKLIYYKYETIVTVMQSAGLFMFIRYFALVSSNKPESIKNRIYLFFKDSFMFEIIFSISTFSYGIYLAHYNPLFFLKYEYKILFTFNPIIWLPIMMIAIIGSSWFILWIFDKIPSLRNINGAH</sequence>
<dbReference type="EMBL" id="FOAK01000012">
    <property type="protein sequence ID" value="SEL21632.1"/>
    <property type="molecule type" value="Genomic_DNA"/>
</dbReference>
<dbReference type="PANTHER" id="PTHR40074:SF2">
    <property type="entry name" value="O-ACETYLTRANSFERASE WECH"/>
    <property type="match status" value="1"/>
</dbReference>
<feature type="transmembrane region" description="Helical" evidence="6">
    <location>
        <begin position="322"/>
        <end position="343"/>
    </location>
</feature>
<dbReference type="InterPro" id="IPR002656">
    <property type="entry name" value="Acyl_transf_3_dom"/>
</dbReference>
<dbReference type="GO" id="GO:0016413">
    <property type="term" value="F:O-acetyltransferase activity"/>
    <property type="evidence" value="ECO:0007669"/>
    <property type="project" value="TreeGrafter"/>
</dbReference>
<feature type="transmembrane region" description="Helical" evidence="6">
    <location>
        <begin position="126"/>
        <end position="145"/>
    </location>
</feature>
<comment type="subcellular location">
    <subcellularLocation>
        <location evidence="1">Cell membrane</location>
        <topology evidence="1">Multi-pass membrane protein</topology>
    </subcellularLocation>
</comment>
<evidence type="ECO:0000256" key="6">
    <source>
        <dbReference type="SAM" id="Phobius"/>
    </source>
</evidence>
<dbReference type="RefSeq" id="WP_091699759.1">
    <property type="nucleotide sequence ID" value="NZ_FOAK01000012.1"/>
</dbReference>
<evidence type="ECO:0000313" key="9">
    <source>
        <dbReference type="Proteomes" id="UP000199506"/>
    </source>
</evidence>
<evidence type="ECO:0000256" key="2">
    <source>
        <dbReference type="ARBA" id="ARBA00022475"/>
    </source>
</evidence>
<feature type="transmembrane region" description="Helical" evidence="6">
    <location>
        <begin position="243"/>
        <end position="262"/>
    </location>
</feature>
<dbReference type="Pfam" id="PF01757">
    <property type="entry name" value="Acyl_transf_3"/>
    <property type="match status" value="1"/>
</dbReference>
<feature type="domain" description="Acyltransferase 3" evidence="7">
    <location>
        <begin position="12"/>
        <end position="341"/>
    </location>
</feature>
<evidence type="ECO:0000256" key="1">
    <source>
        <dbReference type="ARBA" id="ARBA00004651"/>
    </source>
</evidence>